<proteinExistence type="inferred from homology"/>
<comment type="pathway">
    <text evidence="2">Protein modification; protein ubiquitination.</text>
</comment>
<gene>
    <name evidence="18" type="ORF">GNLVRS02_ARAD1D09020g</name>
</gene>
<dbReference type="PANTHER" id="PTHR12888">
    <property type="entry name" value="PEROXISOME ASSEMBLY PROTEIN 12 PEROXIN-12"/>
    <property type="match status" value="1"/>
</dbReference>
<keyword evidence="5" id="KW-0813">Transport</keyword>
<keyword evidence="12" id="KW-0472">Membrane</keyword>
<dbReference type="PhylomeDB" id="A0A060TEM7"/>
<dbReference type="EMBL" id="HG937694">
    <property type="protein sequence ID" value="CDP37332.1"/>
    <property type="molecule type" value="Genomic_DNA"/>
</dbReference>
<evidence type="ECO:0000256" key="10">
    <source>
        <dbReference type="ARBA" id="ARBA00022927"/>
    </source>
</evidence>
<reference evidence="18" key="1">
    <citation type="submission" date="2014-02" db="EMBL/GenBank/DDBJ databases">
        <authorList>
            <person name="Genoscope - CEA"/>
        </authorList>
    </citation>
    <scope>NUCLEOTIDE SEQUENCE</scope>
    <source>
        <strain evidence="18">LS3</strain>
    </source>
</reference>
<dbReference type="InterPro" id="IPR017375">
    <property type="entry name" value="PEX12"/>
</dbReference>
<sequence>MDYYSSLNASTLDPDNPTLFELLSAHQLQDLISPSLRYIISFYAQRHPQYLLKIANRYDEIYAILMGVVEYYHLTTWNSSFTERFYGLKRTRLLNSPALLSRNSVPDKFESLRRLTRKQIIGSLIFAVALPYVKEKLDARYETLKGRYMFRSIESDRPAPDAPRSAKLKYQFDKLLLKAYPSFTMVRASVGLLFYLGYLFSKTPYSSIEDLVLGIKFSRLNAYDYNLNEPPKSDEDDQSSYIQKFVRRVQQGQGLQELQNIALSSLSYALPTSMFLLKFLEWWYSSDFAQQMSKKPRNTDGEDDNLSVPTREYPSTRDVVPNIAKYGLCPLCREPISNPTVIESGVAFCYPCIYRHLENGDEETGGRCPVTGQKLLLCRYDDENGWQVGGLRRLMI</sequence>
<organism evidence="18">
    <name type="scientific">Blastobotrys adeninivorans</name>
    <name type="common">Yeast</name>
    <name type="synonym">Arxula adeninivorans</name>
    <dbReference type="NCBI Taxonomy" id="409370"/>
    <lineage>
        <taxon>Eukaryota</taxon>
        <taxon>Fungi</taxon>
        <taxon>Dikarya</taxon>
        <taxon>Ascomycota</taxon>
        <taxon>Saccharomycotina</taxon>
        <taxon>Dipodascomycetes</taxon>
        <taxon>Dipodascales</taxon>
        <taxon>Trichomonascaceae</taxon>
        <taxon>Blastobotrys</taxon>
    </lineage>
</organism>
<evidence type="ECO:0000313" key="18">
    <source>
        <dbReference type="EMBL" id="CDP37332.1"/>
    </source>
</evidence>
<dbReference type="InterPro" id="IPR013083">
    <property type="entry name" value="Znf_RING/FYVE/PHD"/>
</dbReference>
<dbReference type="Gene3D" id="3.30.40.10">
    <property type="entry name" value="Zinc/RING finger domain, C3HC4 (zinc finger)"/>
    <property type="match status" value="1"/>
</dbReference>
<name>A0A060TEM7_BLAAD</name>
<keyword evidence="13" id="KW-0576">Peroxisome</keyword>
<keyword evidence="10" id="KW-0653">Protein transport</keyword>
<evidence type="ECO:0000256" key="16">
    <source>
        <dbReference type="SAM" id="MobiDB-lite"/>
    </source>
</evidence>
<dbReference type="PANTHER" id="PTHR12888:SF0">
    <property type="entry name" value="PEROXISOME ASSEMBLY PROTEIN 12"/>
    <property type="match status" value="1"/>
</dbReference>
<dbReference type="Pfam" id="PF04757">
    <property type="entry name" value="Pex2_Pex12"/>
    <property type="match status" value="1"/>
</dbReference>
<evidence type="ECO:0000256" key="15">
    <source>
        <dbReference type="ARBA" id="ARBA00034505"/>
    </source>
</evidence>
<evidence type="ECO:0000256" key="1">
    <source>
        <dbReference type="ARBA" id="ARBA00004585"/>
    </source>
</evidence>
<evidence type="ECO:0000256" key="6">
    <source>
        <dbReference type="ARBA" id="ARBA00022692"/>
    </source>
</evidence>
<dbReference type="GO" id="GO:1990429">
    <property type="term" value="C:peroxisomal importomer complex"/>
    <property type="evidence" value="ECO:0007669"/>
    <property type="project" value="TreeGrafter"/>
</dbReference>
<comment type="similarity">
    <text evidence="3">Belongs to the pex2/pex10/pex12 family.</text>
</comment>
<dbReference type="GO" id="GO:0006513">
    <property type="term" value="P:protein monoubiquitination"/>
    <property type="evidence" value="ECO:0007669"/>
    <property type="project" value="TreeGrafter"/>
</dbReference>
<keyword evidence="7" id="KW-0479">Metal-binding</keyword>
<reference evidence="18" key="2">
    <citation type="submission" date="2014-06" db="EMBL/GenBank/DDBJ databases">
        <title>The complete genome of Blastobotrys (Arxula) adeninivorans LS3 - a yeast of biotechnological interest.</title>
        <authorList>
            <person name="Kunze G."/>
            <person name="Gaillardin C."/>
            <person name="Czernicka M."/>
            <person name="Durrens P."/>
            <person name="Martin T."/>
            <person name="Boer E."/>
            <person name="Gabaldon T."/>
            <person name="Cruz J."/>
            <person name="Talla E."/>
            <person name="Marck C."/>
            <person name="Goffeau A."/>
            <person name="Barbe V."/>
            <person name="Baret P."/>
            <person name="Baronian K."/>
            <person name="Beier S."/>
            <person name="Bleykasten C."/>
            <person name="Bode R."/>
            <person name="Casaregola S."/>
            <person name="Despons L."/>
            <person name="Fairhead C."/>
            <person name="Giersberg M."/>
            <person name="Gierski P."/>
            <person name="Hahnel U."/>
            <person name="Hartmann A."/>
            <person name="Jankowska D."/>
            <person name="Jubin C."/>
            <person name="Jung P."/>
            <person name="Lafontaine I."/>
            <person name="Leh-Louis V."/>
            <person name="Lemaire M."/>
            <person name="Marcet-Houben M."/>
            <person name="Mascher M."/>
            <person name="Morel G."/>
            <person name="Richard G.-F."/>
            <person name="Riechen J."/>
            <person name="Sacerdot C."/>
            <person name="Sarkar A."/>
            <person name="Savel G."/>
            <person name="Schacherer J."/>
            <person name="Sherman D."/>
            <person name="Straub M.-L."/>
            <person name="Stein N."/>
            <person name="Thierry A."/>
            <person name="Trautwein-Schult A."/>
            <person name="Westhof E."/>
            <person name="Worch S."/>
            <person name="Dujon B."/>
            <person name="Souciet J.-L."/>
            <person name="Wincker P."/>
            <person name="Scholz U."/>
            <person name="Neuveglise N."/>
        </authorList>
    </citation>
    <scope>NUCLEOTIDE SEQUENCE</scope>
    <source>
        <strain evidence="18">LS3</strain>
    </source>
</reference>
<evidence type="ECO:0000256" key="8">
    <source>
        <dbReference type="ARBA" id="ARBA00022771"/>
    </source>
</evidence>
<accession>A0A060TEM7</accession>
<dbReference type="GO" id="GO:0005778">
    <property type="term" value="C:peroxisomal membrane"/>
    <property type="evidence" value="ECO:0007669"/>
    <property type="project" value="UniProtKB-SubCell"/>
</dbReference>
<dbReference type="GO" id="GO:0008270">
    <property type="term" value="F:zinc ion binding"/>
    <property type="evidence" value="ECO:0007669"/>
    <property type="project" value="UniProtKB-KW"/>
</dbReference>
<dbReference type="GO" id="GO:0004842">
    <property type="term" value="F:ubiquitin-protein transferase activity"/>
    <property type="evidence" value="ECO:0007669"/>
    <property type="project" value="TreeGrafter"/>
</dbReference>
<dbReference type="InterPro" id="IPR006845">
    <property type="entry name" value="Pex_N"/>
</dbReference>
<dbReference type="PIRSF" id="PIRSF038074">
    <property type="entry name" value="Peroxisome_assembly_p12"/>
    <property type="match status" value="1"/>
</dbReference>
<comment type="subunit">
    <text evidence="15">Component of the PEX2-PEX10-PEX12 retrotranslocation channel, composed of PEX2, PEX10 and PEX12.</text>
</comment>
<evidence type="ECO:0000256" key="4">
    <source>
        <dbReference type="ARBA" id="ARBA00018980"/>
    </source>
</evidence>
<keyword evidence="9" id="KW-0862">Zinc</keyword>
<evidence type="ECO:0000256" key="9">
    <source>
        <dbReference type="ARBA" id="ARBA00022833"/>
    </source>
</evidence>
<evidence type="ECO:0000259" key="17">
    <source>
        <dbReference type="Pfam" id="PF04757"/>
    </source>
</evidence>
<evidence type="ECO:0000256" key="14">
    <source>
        <dbReference type="ARBA" id="ARBA00029692"/>
    </source>
</evidence>
<feature type="domain" description="Pex N-terminal" evidence="17">
    <location>
        <begin position="26"/>
        <end position="286"/>
    </location>
</feature>
<keyword evidence="11" id="KW-1133">Transmembrane helix</keyword>
<keyword evidence="8" id="KW-0863">Zinc-finger</keyword>
<feature type="region of interest" description="Disordered" evidence="16">
    <location>
        <begin position="293"/>
        <end position="312"/>
    </location>
</feature>
<evidence type="ECO:0000256" key="11">
    <source>
        <dbReference type="ARBA" id="ARBA00022989"/>
    </source>
</evidence>
<evidence type="ECO:0000256" key="7">
    <source>
        <dbReference type="ARBA" id="ARBA00022723"/>
    </source>
</evidence>
<comment type="subcellular location">
    <subcellularLocation>
        <location evidence="1">Peroxisome membrane</location>
        <topology evidence="1">Multi-pass membrane protein</topology>
    </subcellularLocation>
</comment>
<dbReference type="SUPFAM" id="SSF57850">
    <property type="entry name" value="RING/U-box"/>
    <property type="match status" value="1"/>
</dbReference>
<dbReference type="GO" id="GO:0016562">
    <property type="term" value="P:protein import into peroxisome matrix, receptor recycling"/>
    <property type="evidence" value="ECO:0007669"/>
    <property type="project" value="UniProtKB-ARBA"/>
</dbReference>
<evidence type="ECO:0000256" key="13">
    <source>
        <dbReference type="ARBA" id="ARBA00023140"/>
    </source>
</evidence>
<evidence type="ECO:0000256" key="3">
    <source>
        <dbReference type="ARBA" id="ARBA00008704"/>
    </source>
</evidence>
<dbReference type="AlphaFoldDB" id="A0A060TEM7"/>
<evidence type="ECO:0000256" key="12">
    <source>
        <dbReference type="ARBA" id="ARBA00023136"/>
    </source>
</evidence>
<evidence type="ECO:0000256" key="2">
    <source>
        <dbReference type="ARBA" id="ARBA00004906"/>
    </source>
</evidence>
<evidence type="ECO:0000256" key="5">
    <source>
        <dbReference type="ARBA" id="ARBA00022448"/>
    </source>
</evidence>
<protein>
    <recommendedName>
        <fullName evidence="4">Peroxisome assembly protein 12</fullName>
    </recommendedName>
    <alternativeName>
        <fullName evidence="14">Peroxin-12</fullName>
    </alternativeName>
</protein>
<keyword evidence="6" id="KW-0812">Transmembrane</keyword>